<keyword evidence="5" id="KW-1185">Reference proteome</keyword>
<evidence type="ECO:0000259" key="3">
    <source>
        <dbReference type="Pfam" id="PF17768"/>
    </source>
</evidence>
<proteinExistence type="predicted"/>
<feature type="domain" description="RecJ OB" evidence="3">
    <location>
        <begin position="163"/>
        <end position="268"/>
    </location>
</feature>
<dbReference type="SUPFAM" id="SSF64182">
    <property type="entry name" value="DHH phosphoesterases"/>
    <property type="match status" value="1"/>
</dbReference>
<protein>
    <recommendedName>
        <fullName evidence="6">Single-stranded-DNA-specific exonuclease RecJ</fullName>
    </recommendedName>
</protein>
<dbReference type="InterPro" id="IPR051673">
    <property type="entry name" value="SSDNA_exonuclease_RecJ"/>
</dbReference>
<dbReference type="EMBL" id="VPFL01000016">
    <property type="protein sequence ID" value="TXF11167.1"/>
    <property type="molecule type" value="Genomic_DNA"/>
</dbReference>
<dbReference type="InParanoid" id="A0A5C7ERC5"/>
<dbReference type="PANTHER" id="PTHR30255:SF2">
    <property type="entry name" value="SINGLE-STRANDED-DNA-SPECIFIC EXONUCLEASE RECJ"/>
    <property type="match status" value="1"/>
</dbReference>
<dbReference type="OrthoDB" id="9809852at2"/>
<dbReference type="InterPro" id="IPR003156">
    <property type="entry name" value="DHHA1_dom"/>
</dbReference>
<name>A0A5C7ERC5_9PROT</name>
<feature type="domain" description="DHHA1" evidence="2">
    <location>
        <begin position="48"/>
        <end position="145"/>
    </location>
</feature>
<dbReference type="Pfam" id="PF02272">
    <property type="entry name" value="DHHA1"/>
    <property type="match status" value="1"/>
</dbReference>
<dbReference type="InterPro" id="IPR038763">
    <property type="entry name" value="DHH_sf"/>
</dbReference>
<comment type="caution">
    <text evidence="4">The sequence shown here is derived from an EMBL/GenBank/DDBJ whole genome shotgun (WGS) entry which is preliminary data.</text>
</comment>
<dbReference type="AlphaFoldDB" id="A0A5C7ERC5"/>
<evidence type="ECO:0000256" key="1">
    <source>
        <dbReference type="ARBA" id="ARBA00022801"/>
    </source>
</evidence>
<dbReference type="PANTHER" id="PTHR30255">
    <property type="entry name" value="SINGLE-STRANDED-DNA-SPECIFIC EXONUCLEASE RECJ"/>
    <property type="match status" value="1"/>
</dbReference>
<keyword evidence="1" id="KW-0378">Hydrolase</keyword>
<evidence type="ECO:0000259" key="2">
    <source>
        <dbReference type="Pfam" id="PF02272"/>
    </source>
</evidence>
<dbReference type="Proteomes" id="UP000321201">
    <property type="component" value="Unassembled WGS sequence"/>
</dbReference>
<evidence type="ECO:0000313" key="4">
    <source>
        <dbReference type="EMBL" id="TXF11167.1"/>
    </source>
</evidence>
<dbReference type="Gene3D" id="3.10.310.30">
    <property type="match status" value="1"/>
</dbReference>
<evidence type="ECO:0000313" key="5">
    <source>
        <dbReference type="Proteomes" id="UP000321201"/>
    </source>
</evidence>
<reference evidence="4 5" key="1">
    <citation type="submission" date="2019-08" db="EMBL/GenBank/DDBJ databases">
        <title>Pelomicrobium methylotrophicum gen. nov., sp. nov. a moderately thermophilic, facultatively anaerobic, lithoautotrophic and methylotrophic bacterium isolated from a terrestrial mud volcano.</title>
        <authorList>
            <person name="Slobodkina G.B."/>
            <person name="Merkel A.Y."/>
            <person name="Slobodkin A.I."/>
        </authorList>
    </citation>
    <scope>NUCLEOTIDE SEQUENCE [LARGE SCALE GENOMIC DNA]</scope>
    <source>
        <strain evidence="4 5">SM250</strain>
    </source>
</reference>
<dbReference type="InterPro" id="IPR041122">
    <property type="entry name" value="RecJ_OB"/>
</dbReference>
<dbReference type="GO" id="GO:0003676">
    <property type="term" value="F:nucleic acid binding"/>
    <property type="evidence" value="ECO:0007669"/>
    <property type="project" value="InterPro"/>
</dbReference>
<sequence length="285" mass="30658">MSDSDSVAGRYAAALDQANTLRKRIERELTDFAVAAARRELEQGAAALVVWLPEGHSGVHGIVASRLVERYNRPVVCLSPLFGSDTLVTGSARSVPGVHIRDVLQTCADTVPGIFVSFGGHAGAAGLTLRREDIDLFRVLLDHAVSTQPASGLESEPGWIVLTDGELPARLLNLELADELASLGPYGREFEAPRFEGEFEVVDARPAGDGTHLRLVLRSGSMRAPGIWFGARESAQAPLPVDAGMRLRAVYELDENEYRGERTLQLILHGPGCSVAGHLDSTVLF</sequence>
<dbReference type="Pfam" id="PF17768">
    <property type="entry name" value="RecJ_OB"/>
    <property type="match status" value="1"/>
</dbReference>
<gene>
    <name evidence="4" type="ORF">FR698_11675</name>
</gene>
<accession>A0A5C7ERC5</accession>
<evidence type="ECO:0008006" key="6">
    <source>
        <dbReference type="Google" id="ProtNLM"/>
    </source>
</evidence>
<organism evidence="4 5">
    <name type="scientific">Pelomicrobium methylotrophicum</name>
    <dbReference type="NCBI Taxonomy" id="2602750"/>
    <lineage>
        <taxon>Bacteria</taxon>
        <taxon>Pseudomonadati</taxon>
        <taxon>Pseudomonadota</taxon>
        <taxon>Hydrogenophilia</taxon>
        <taxon>Hydrogenophilia incertae sedis</taxon>
        <taxon>Pelomicrobium</taxon>
    </lineage>
</organism>
<dbReference type="GO" id="GO:0016787">
    <property type="term" value="F:hydrolase activity"/>
    <property type="evidence" value="ECO:0007669"/>
    <property type="project" value="UniProtKB-KW"/>
</dbReference>